<reference evidence="1 2" key="1">
    <citation type="journal article" date="2023" name="Plants (Basel)">
        <title>Bridging the Gap: Combining Genomics and Transcriptomics Approaches to Understand Stylosanthes scabra, an Orphan Legume from the Brazilian Caatinga.</title>
        <authorList>
            <person name="Ferreira-Neto J.R.C."/>
            <person name="da Silva M.D."/>
            <person name="Binneck E."/>
            <person name="de Melo N.F."/>
            <person name="da Silva R.H."/>
            <person name="de Melo A.L.T.M."/>
            <person name="Pandolfi V."/>
            <person name="Bustamante F.O."/>
            <person name="Brasileiro-Vidal A.C."/>
            <person name="Benko-Iseppon A.M."/>
        </authorList>
    </citation>
    <scope>NUCLEOTIDE SEQUENCE [LARGE SCALE GENOMIC DNA]</scope>
    <source>
        <tissue evidence="1">Leaves</tissue>
    </source>
</reference>
<dbReference type="EMBL" id="JASCZI010213392">
    <property type="protein sequence ID" value="MED6201234.1"/>
    <property type="molecule type" value="Genomic_DNA"/>
</dbReference>
<proteinExistence type="predicted"/>
<evidence type="ECO:0000313" key="1">
    <source>
        <dbReference type="EMBL" id="MED6201234.1"/>
    </source>
</evidence>
<accession>A0ABU6XUB5</accession>
<name>A0ABU6XUB5_9FABA</name>
<sequence>MIHLCCVDELLQRRIAYDYLVYQVILQNVVHVSTIFINLDFKEMVDFMNNYRVKVLIGDETSLSLFVLLDAVVTKLLGKTCSNAFLVPETKTQDIIVGPVFIPIFPNYVPYARVQDYKNQVPTHIPIQLDAVKDLLDNVISVKVLSAASRNV</sequence>
<keyword evidence="2" id="KW-1185">Reference proteome</keyword>
<gene>
    <name evidence="1" type="ORF">PIB30_092856</name>
</gene>
<protein>
    <submittedName>
        <fullName evidence="1">Uncharacterized protein</fullName>
    </submittedName>
</protein>
<comment type="caution">
    <text evidence="1">The sequence shown here is derived from an EMBL/GenBank/DDBJ whole genome shotgun (WGS) entry which is preliminary data.</text>
</comment>
<dbReference type="Proteomes" id="UP001341840">
    <property type="component" value="Unassembled WGS sequence"/>
</dbReference>
<evidence type="ECO:0000313" key="2">
    <source>
        <dbReference type="Proteomes" id="UP001341840"/>
    </source>
</evidence>
<organism evidence="1 2">
    <name type="scientific">Stylosanthes scabra</name>
    <dbReference type="NCBI Taxonomy" id="79078"/>
    <lineage>
        <taxon>Eukaryota</taxon>
        <taxon>Viridiplantae</taxon>
        <taxon>Streptophyta</taxon>
        <taxon>Embryophyta</taxon>
        <taxon>Tracheophyta</taxon>
        <taxon>Spermatophyta</taxon>
        <taxon>Magnoliopsida</taxon>
        <taxon>eudicotyledons</taxon>
        <taxon>Gunneridae</taxon>
        <taxon>Pentapetalae</taxon>
        <taxon>rosids</taxon>
        <taxon>fabids</taxon>
        <taxon>Fabales</taxon>
        <taxon>Fabaceae</taxon>
        <taxon>Papilionoideae</taxon>
        <taxon>50 kb inversion clade</taxon>
        <taxon>dalbergioids sensu lato</taxon>
        <taxon>Dalbergieae</taxon>
        <taxon>Pterocarpus clade</taxon>
        <taxon>Stylosanthes</taxon>
    </lineage>
</organism>